<feature type="region of interest" description="Disordered" evidence="1">
    <location>
        <begin position="83"/>
        <end position="108"/>
    </location>
</feature>
<keyword evidence="3" id="KW-1185">Reference proteome</keyword>
<evidence type="ECO:0000256" key="1">
    <source>
        <dbReference type="SAM" id="MobiDB-lite"/>
    </source>
</evidence>
<evidence type="ECO:0000313" key="3">
    <source>
        <dbReference type="Proteomes" id="UP001497382"/>
    </source>
</evidence>
<dbReference type="Gene3D" id="3.30.70.330">
    <property type="match status" value="1"/>
</dbReference>
<proteinExistence type="predicted"/>
<reference evidence="2 3" key="1">
    <citation type="submission" date="2024-04" db="EMBL/GenBank/DDBJ databases">
        <authorList>
            <person name="Rising A."/>
            <person name="Reimegard J."/>
            <person name="Sonavane S."/>
            <person name="Akerstrom W."/>
            <person name="Nylinder S."/>
            <person name="Hedman E."/>
            <person name="Kallberg Y."/>
        </authorList>
    </citation>
    <scope>NUCLEOTIDE SEQUENCE [LARGE SCALE GENOMIC DNA]</scope>
</reference>
<dbReference type="InterPro" id="IPR012677">
    <property type="entry name" value="Nucleotide-bd_a/b_plait_sf"/>
</dbReference>
<evidence type="ECO:0000313" key="2">
    <source>
        <dbReference type="EMBL" id="CAL1282710.1"/>
    </source>
</evidence>
<dbReference type="EMBL" id="CAXIEN010000160">
    <property type="protein sequence ID" value="CAL1282710.1"/>
    <property type="molecule type" value="Genomic_DNA"/>
</dbReference>
<comment type="caution">
    <text evidence="2">The sequence shown here is derived from an EMBL/GenBank/DDBJ whole genome shotgun (WGS) entry which is preliminary data.</text>
</comment>
<organism evidence="2 3">
    <name type="scientific">Larinioides sclopetarius</name>
    <dbReference type="NCBI Taxonomy" id="280406"/>
    <lineage>
        <taxon>Eukaryota</taxon>
        <taxon>Metazoa</taxon>
        <taxon>Ecdysozoa</taxon>
        <taxon>Arthropoda</taxon>
        <taxon>Chelicerata</taxon>
        <taxon>Arachnida</taxon>
        <taxon>Araneae</taxon>
        <taxon>Araneomorphae</taxon>
        <taxon>Entelegynae</taxon>
        <taxon>Araneoidea</taxon>
        <taxon>Araneidae</taxon>
        <taxon>Larinioides</taxon>
    </lineage>
</organism>
<accession>A0AAV2AFM1</accession>
<sequence>MIKRELAGIVENLNGKCGNVQGSRIEIKFPSTEASEKAKRRLEQEILGGKPILVQFVETQEGVTNPEGGNYVNVGASTSKPSVLPVEKEAYSEDDELSESRKLNQASK</sequence>
<name>A0AAV2AFM1_9ARAC</name>
<protein>
    <submittedName>
        <fullName evidence="2">Uncharacterized protein</fullName>
    </submittedName>
</protein>
<gene>
    <name evidence="2" type="ORF">LARSCL_LOCUS12217</name>
</gene>
<dbReference type="Proteomes" id="UP001497382">
    <property type="component" value="Unassembled WGS sequence"/>
</dbReference>
<dbReference type="AlphaFoldDB" id="A0AAV2AFM1"/>